<dbReference type="NCBIfam" id="TIGR01643">
    <property type="entry name" value="YD_repeat_2x"/>
    <property type="match status" value="5"/>
</dbReference>
<protein>
    <submittedName>
        <fullName evidence="5">YD repeat-containing protein</fullName>
    </submittedName>
</protein>
<dbReference type="SUPFAM" id="SSF69279">
    <property type="entry name" value="Phage tail proteins"/>
    <property type="match status" value="1"/>
</dbReference>
<dbReference type="InterPro" id="IPR031325">
    <property type="entry name" value="RHS_repeat"/>
</dbReference>
<evidence type="ECO:0000313" key="5">
    <source>
        <dbReference type="EMBL" id="PXV91236.1"/>
    </source>
</evidence>
<evidence type="ECO:0000256" key="2">
    <source>
        <dbReference type="SAM" id="MobiDB-lite"/>
    </source>
</evidence>
<name>A0A318EPD7_9FIRM</name>
<feature type="compositionally biased region" description="Basic and acidic residues" evidence="2">
    <location>
        <begin position="722"/>
        <end position="763"/>
    </location>
</feature>
<dbReference type="PANTHER" id="PTHR32305">
    <property type="match status" value="1"/>
</dbReference>
<keyword evidence="1" id="KW-0677">Repeat</keyword>
<reference evidence="5 6" key="1">
    <citation type="submission" date="2018-05" db="EMBL/GenBank/DDBJ databases">
        <title>Genomic Encyclopedia of Type Strains, Phase IV (KMG-IV): sequencing the most valuable type-strain genomes for metagenomic binning, comparative biology and taxonomic classification.</title>
        <authorList>
            <person name="Goeker M."/>
        </authorList>
    </citation>
    <scope>NUCLEOTIDE SEQUENCE [LARGE SCALE GENOMIC DNA]</scope>
    <source>
        <strain evidence="5 6">DSM 28816</strain>
    </source>
</reference>
<evidence type="ECO:0000259" key="3">
    <source>
        <dbReference type="Pfam" id="PF20148"/>
    </source>
</evidence>
<feature type="region of interest" description="Disordered" evidence="2">
    <location>
        <begin position="721"/>
        <end position="763"/>
    </location>
</feature>
<dbReference type="InterPro" id="IPR050708">
    <property type="entry name" value="T6SS_VgrG/RHS"/>
</dbReference>
<dbReference type="CDD" id="cd20745">
    <property type="entry name" value="FIX_RhsA_AHH_HNH-like"/>
    <property type="match status" value="1"/>
</dbReference>
<dbReference type="Gene3D" id="2.180.10.10">
    <property type="entry name" value="RHS repeat-associated core"/>
    <property type="match status" value="2"/>
</dbReference>
<evidence type="ECO:0000256" key="1">
    <source>
        <dbReference type="ARBA" id="ARBA00022737"/>
    </source>
</evidence>
<dbReference type="Pfam" id="PF05593">
    <property type="entry name" value="RHS_repeat"/>
    <property type="match status" value="2"/>
</dbReference>
<dbReference type="Pfam" id="PF20148">
    <property type="entry name" value="DUF6531"/>
    <property type="match status" value="1"/>
</dbReference>
<dbReference type="InterPro" id="IPR056823">
    <property type="entry name" value="TEN-like_YD-shell"/>
</dbReference>
<sequence length="1701" mass="191533">MAKEEMTGLGQLVLLSEMEARYIKDIHIIEKANEHGILRVSFLSKKQMESTDALRYQGSQLQVLDETGACIFSGICTAIQLQKETEYTEVQVQAKTLSIQTDQQSKTKTFQSTGKTLLGILNQGIGNQTLVQVDSDLTVPEMLSQEEETDWVFNRRIANQYGKQVFVNSKTNGCQIHVGNQPFTIKEAGTILSLSKGRNVDKVRAIQAGASQSASVFEFEETTLTICDLTIGAGYAIHYEGRTQTVTQSEIKASQGVLVNRITLVNAEGVMPEVSRSQGTTKRSSILTGTVTAIDGTNVKVDFHTPNDAPRWMPYASPVSNYFYSMPDIGDTVFVYYETGDSEKIVCLGSRHVNQSPDFSNTKNKMMTANNRMVKFAEKEADFIGNRSEYDGNGGEQAKITFNDETGIEIQSTKDISIKADEKINIQALNGTYSGIDELKQQFDQMYGEGDTKYTSDGGTMEFDAMSLLASRSYNALKQNVIQTIEAPFQVVGTLQELTGRIGGSAGTESEAEAEAALEFEDGAARILSLDKLIMQVGTTCVTFAGGVIQIRTNAYMQLGTDRSATFEHLEDANYTWKDMILDVTQCALDIVGALPIPGVSTAANLVNAGISLARGDYMGAAISAGTAALSLIPGANTVAGAAKAAVTAGKFAKTVKKIGTVIKVAKMLSSGASNLNLVLTTGMAVWDIGTAISNGTFDMNDPQCRQDVMSIIQASSNVAKSKVEKSKTKGEDGKERFKTRGEKEAERQQRKETRKQNIQKAKDTVNNVKKNAKAKLDEYSANRCKNGEPIDMVTGSYLIEQCDMLINDITGSTAIERTYESLLSEEDSPVGKGWTLSIFSHADIEDEKIEILLPDQHTETFLKTAEGYRNRRGGTTRLCLTEEREGYRLTNQTAKTSWFYDREGRLLSITDRNGNQTRYEYNQDTLTKISFASGQYLMLSWEKDKLVSMKDCIGRTVEYRYQDDYLIAVTMVNEKTETYGYDTRGRVNEITDANGITYVHNEYDHKGRVTKQSLSNGQEYILLYEEDNRVNTYLAPNNGKEIKYHYNLLKQLVKTEYEDGTFEEYGYDAWENRVWEKDRNENETRQEYDESGHLLRRSEPSGLTLYYEYDESGNCIHKWDNAKMDSRYTYDLAGNLIEEIQKVDDNRSRSYHFTYDAYGRITSFEDPNGNRESYEYGHLFGEEQIYVNANGEKTSYTYDAAGRLMTRTDADGTSRYAYNHYDLLCQATNPLGHTSRYVYDGVLDLVQVVSPNLYKETMGAESGDRYQYDAFHHQTMHIDAVGGVYALLLDGEGNPVKEIHPNAYQKEDKDGEGIQNHYDSGDHKYKIEYPDGGIRRIWYDANGNIKKVCNPTQYEEKTDNGPGYQYQYDSTNRLIQIAGPEGEILYQYTYDLAGNLVKAVHGKNCLAVNTQRDNTQGNDTKEGNAKETTETIGELYSYNSLGWLTQSRTPMEYRDETVWYQFIQYEYDLAGNLIKEKRYRDYQTKESQEGETHIISYGYDKQDRLIKVSDCTGAVLQYAYDKKGRRTLEKRRINQSTEQIMRYFYDEGGRLIRVLKRADLSGCGKEAVSVRYEYDKNGNQTRIQLPSGGEILREYDAADRLIEETHKEKKSKIHNTTHFAYDKAGNLIEITDNQGRKTKIEYDLLNREIRRTERDGGVTRQFYDTDGQLVKVIRPKEYEAEKEAGAGTIYTYDAKGQLLS</sequence>
<dbReference type="EMBL" id="QICS01000004">
    <property type="protein sequence ID" value="PXV91236.1"/>
    <property type="molecule type" value="Genomic_DNA"/>
</dbReference>
<dbReference type="InterPro" id="IPR006530">
    <property type="entry name" value="YD"/>
</dbReference>
<dbReference type="PANTHER" id="PTHR32305:SF15">
    <property type="entry name" value="PROTEIN RHSA-RELATED"/>
    <property type="match status" value="1"/>
</dbReference>
<dbReference type="Pfam" id="PF25023">
    <property type="entry name" value="TEN_YD-shell"/>
    <property type="match status" value="3"/>
</dbReference>
<dbReference type="InterPro" id="IPR045351">
    <property type="entry name" value="DUF6531"/>
</dbReference>
<feature type="non-terminal residue" evidence="5">
    <location>
        <position position="1701"/>
    </location>
</feature>
<feature type="domain" description="Teneurin-like YD-shell" evidence="4">
    <location>
        <begin position="1337"/>
        <end position="1560"/>
    </location>
</feature>
<gene>
    <name evidence="5" type="ORF">C8E03_104244</name>
</gene>
<feature type="domain" description="Teneurin-like YD-shell" evidence="4">
    <location>
        <begin position="1031"/>
        <end position="1177"/>
    </location>
</feature>
<accession>A0A318EPD7</accession>
<dbReference type="RefSeq" id="WP_110291066.1">
    <property type="nucleotide sequence ID" value="NZ_QICS01000004.1"/>
</dbReference>
<evidence type="ECO:0000313" key="6">
    <source>
        <dbReference type="Proteomes" id="UP000247523"/>
    </source>
</evidence>
<evidence type="ECO:0000259" key="4">
    <source>
        <dbReference type="Pfam" id="PF25023"/>
    </source>
</evidence>
<proteinExistence type="predicted"/>
<dbReference type="Proteomes" id="UP000247523">
    <property type="component" value="Unassembled WGS sequence"/>
</dbReference>
<feature type="domain" description="DUF6531" evidence="3">
    <location>
        <begin position="788"/>
        <end position="862"/>
    </location>
</feature>
<organism evidence="5 6">
    <name type="scientific">Lachnotalea glycerini</name>
    <dbReference type="NCBI Taxonomy" id="1763509"/>
    <lineage>
        <taxon>Bacteria</taxon>
        <taxon>Bacillati</taxon>
        <taxon>Bacillota</taxon>
        <taxon>Clostridia</taxon>
        <taxon>Lachnospirales</taxon>
        <taxon>Lachnospiraceae</taxon>
        <taxon>Lachnotalea</taxon>
    </lineage>
</organism>
<feature type="domain" description="Teneurin-like YD-shell" evidence="4">
    <location>
        <begin position="1571"/>
        <end position="1700"/>
    </location>
</feature>
<comment type="caution">
    <text evidence="5">The sequence shown here is derived from an EMBL/GenBank/DDBJ whole genome shotgun (WGS) entry which is preliminary data.</text>
</comment>